<evidence type="ECO:0000256" key="10">
    <source>
        <dbReference type="ARBA" id="ARBA00022989"/>
    </source>
</evidence>
<comment type="caution">
    <text evidence="16">The sequence shown here is derived from an EMBL/GenBank/DDBJ whole genome shotgun (WGS) entry which is preliminary data.</text>
</comment>
<evidence type="ECO:0000256" key="4">
    <source>
        <dbReference type="ARBA" id="ARBA00022448"/>
    </source>
</evidence>
<feature type="domain" description="Cytochrome b561 bacterial/Ni-hydrogenase" evidence="15">
    <location>
        <begin position="159"/>
        <end position="338"/>
    </location>
</feature>
<dbReference type="GO" id="GO:0005886">
    <property type="term" value="C:plasma membrane"/>
    <property type="evidence" value="ECO:0007669"/>
    <property type="project" value="UniProtKB-SubCell"/>
</dbReference>
<dbReference type="SUPFAM" id="SSF81342">
    <property type="entry name" value="Transmembrane di-heme cytochromes"/>
    <property type="match status" value="1"/>
</dbReference>
<dbReference type="InterPro" id="IPR051817">
    <property type="entry name" value="FDH_cytochrome_b556_subunit"/>
</dbReference>
<comment type="subcellular location">
    <subcellularLocation>
        <location evidence="2">Cell membrane</location>
        <topology evidence="2">Multi-pass membrane protein</topology>
    </subcellularLocation>
</comment>
<feature type="transmembrane region" description="Helical" evidence="14">
    <location>
        <begin position="269"/>
        <end position="289"/>
    </location>
</feature>
<evidence type="ECO:0000256" key="8">
    <source>
        <dbReference type="ARBA" id="ARBA00022723"/>
    </source>
</evidence>
<dbReference type="GO" id="GO:0015944">
    <property type="term" value="P:formate oxidation"/>
    <property type="evidence" value="ECO:0007669"/>
    <property type="project" value="TreeGrafter"/>
</dbReference>
<dbReference type="InterPro" id="IPR006471">
    <property type="entry name" value="Formate_DH_gsu"/>
</dbReference>
<dbReference type="Gene3D" id="1.20.950.20">
    <property type="entry name" value="Transmembrane di-heme cytochromes, Chain C"/>
    <property type="match status" value="1"/>
</dbReference>
<comment type="similarity">
    <text evidence="3">Belongs to the formate dehydrogenase gamma subunit family.</text>
</comment>
<reference evidence="16 17" key="1">
    <citation type="submission" date="2019-03" db="EMBL/GenBank/DDBJ databases">
        <title>Genomic Encyclopedia of Type Strains, Phase IV (KMG-IV): sequencing the most valuable type-strain genomes for metagenomic binning, comparative biology and taxonomic classification.</title>
        <authorList>
            <person name="Goeker M."/>
        </authorList>
    </citation>
    <scope>NUCLEOTIDE SEQUENCE [LARGE SCALE GENOMIC DNA]</scope>
    <source>
        <strain evidence="16 17">DSM 25287</strain>
    </source>
</reference>
<evidence type="ECO:0000256" key="3">
    <source>
        <dbReference type="ARBA" id="ARBA00010747"/>
    </source>
</evidence>
<dbReference type="GO" id="GO:0036397">
    <property type="term" value="F:formate dehydrogenase (quinone) activity"/>
    <property type="evidence" value="ECO:0007669"/>
    <property type="project" value="TreeGrafter"/>
</dbReference>
<evidence type="ECO:0000256" key="12">
    <source>
        <dbReference type="ARBA" id="ARBA00023136"/>
    </source>
</evidence>
<keyword evidence="6" id="KW-0349">Heme</keyword>
<dbReference type="Pfam" id="PF01292">
    <property type="entry name" value="Ni_hydr_CYTB"/>
    <property type="match status" value="1"/>
</dbReference>
<dbReference type="GO" id="GO:0022904">
    <property type="term" value="P:respiratory electron transport chain"/>
    <property type="evidence" value="ECO:0007669"/>
    <property type="project" value="InterPro"/>
</dbReference>
<keyword evidence="9" id="KW-0249">Electron transport</keyword>
<name>A0A4R2L9V8_9GAMM</name>
<keyword evidence="4" id="KW-0813">Transport</keyword>
<evidence type="ECO:0000256" key="9">
    <source>
        <dbReference type="ARBA" id="ARBA00022982"/>
    </source>
</evidence>
<keyword evidence="5" id="KW-1003">Cell membrane</keyword>
<feature type="transmembrane region" description="Helical" evidence="14">
    <location>
        <begin position="301"/>
        <end position="323"/>
    </location>
</feature>
<evidence type="ECO:0000256" key="13">
    <source>
        <dbReference type="SAM" id="MobiDB-lite"/>
    </source>
</evidence>
<keyword evidence="11" id="KW-0408">Iron</keyword>
<dbReference type="GO" id="GO:0009055">
    <property type="term" value="F:electron transfer activity"/>
    <property type="evidence" value="ECO:0007669"/>
    <property type="project" value="InterPro"/>
</dbReference>
<evidence type="ECO:0000313" key="16">
    <source>
        <dbReference type="EMBL" id="TCO80936.1"/>
    </source>
</evidence>
<dbReference type="RefSeq" id="WP_132542737.1">
    <property type="nucleotide sequence ID" value="NZ_SLWY01000011.1"/>
</dbReference>
<evidence type="ECO:0000256" key="6">
    <source>
        <dbReference type="ARBA" id="ARBA00022617"/>
    </source>
</evidence>
<dbReference type="GO" id="GO:0008863">
    <property type="term" value="F:formate dehydrogenase (NAD+) activity"/>
    <property type="evidence" value="ECO:0007669"/>
    <property type="project" value="InterPro"/>
</dbReference>
<evidence type="ECO:0000256" key="14">
    <source>
        <dbReference type="SAM" id="Phobius"/>
    </source>
</evidence>
<proteinExistence type="inferred from homology"/>
<dbReference type="OrthoDB" id="9790598at2"/>
<feature type="compositionally biased region" description="Low complexity" evidence="13">
    <location>
        <begin position="43"/>
        <end position="59"/>
    </location>
</feature>
<dbReference type="AlphaFoldDB" id="A0A4R2L9V8"/>
<dbReference type="InterPro" id="IPR016174">
    <property type="entry name" value="Di-haem_cyt_TM"/>
</dbReference>
<keyword evidence="7 14" id="KW-0812">Transmembrane</keyword>
<dbReference type="PANTHER" id="PTHR30074">
    <property type="entry name" value="FORMATE DEHYDROGENASE, NITRATE-INDUCIBLE, CYTOCHROME B556 FDN SUBUNIT"/>
    <property type="match status" value="1"/>
</dbReference>
<feature type="transmembrane region" description="Helical" evidence="14">
    <location>
        <begin position="163"/>
        <end position="185"/>
    </location>
</feature>
<dbReference type="GO" id="GO:0046872">
    <property type="term" value="F:metal ion binding"/>
    <property type="evidence" value="ECO:0007669"/>
    <property type="project" value="UniProtKB-KW"/>
</dbReference>
<keyword evidence="8" id="KW-0479">Metal-binding</keyword>
<feature type="transmembrane region" description="Helical" evidence="14">
    <location>
        <begin position="121"/>
        <end position="142"/>
    </location>
</feature>
<dbReference type="NCBIfam" id="TIGR01583">
    <property type="entry name" value="formate-DH-gamm"/>
    <property type="match status" value="1"/>
</dbReference>
<dbReference type="PANTHER" id="PTHR30074:SF6">
    <property type="entry name" value="FORMATE DEHYDROGENASE GAMMA SUBUNIT"/>
    <property type="match status" value="1"/>
</dbReference>
<keyword evidence="10 14" id="KW-1133">Transmembrane helix</keyword>
<dbReference type="EMBL" id="SLWY01000011">
    <property type="protein sequence ID" value="TCO80936.1"/>
    <property type="molecule type" value="Genomic_DNA"/>
</dbReference>
<feature type="region of interest" description="Disordered" evidence="13">
    <location>
        <begin position="355"/>
        <end position="377"/>
    </location>
</feature>
<evidence type="ECO:0000313" key="17">
    <source>
        <dbReference type="Proteomes" id="UP000295765"/>
    </source>
</evidence>
<keyword evidence="12 14" id="KW-0472">Membrane</keyword>
<gene>
    <name evidence="16" type="ORF">EV699_111137</name>
</gene>
<protein>
    <submittedName>
        <fullName evidence="16">Formate dehydrogenase gamma subunit</fullName>
    </submittedName>
</protein>
<organism evidence="16 17">
    <name type="scientific">Plasticicumulans lactativorans</name>
    <dbReference type="NCBI Taxonomy" id="1133106"/>
    <lineage>
        <taxon>Bacteria</taxon>
        <taxon>Pseudomonadati</taxon>
        <taxon>Pseudomonadota</taxon>
        <taxon>Gammaproteobacteria</taxon>
        <taxon>Candidatus Competibacteraceae</taxon>
        <taxon>Plasticicumulans</taxon>
    </lineage>
</organism>
<feature type="region of interest" description="Disordered" evidence="13">
    <location>
        <begin position="43"/>
        <end position="71"/>
    </location>
</feature>
<dbReference type="Proteomes" id="UP000295765">
    <property type="component" value="Unassembled WGS sequence"/>
</dbReference>
<evidence type="ECO:0000256" key="1">
    <source>
        <dbReference type="ARBA" id="ARBA00001971"/>
    </source>
</evidence>
<evidence type="ECO:0000259" key="15">
    <source>
        <dbReference type="Pfam" id="PF01292"/>
    </source>
</evidence>
<evidence type="ECO:0000256" key="7">
    <source>
        <dbReference type="ARBA" id="ARBA00022692"/>
    </source>
</evidence>
<dbReference type="GO" id="GO:0009326">
    <property type="term" value="C:formate dehydrogenase complex"/>
    <property type="evidence" value="ECO:0007669"/>
    <property type="project" value="InterPro"/>
</dbReference>
<evidence type="ECO:0000256" key="11">
    <source>
        <dbReference type="ARBA" id="ARBA00023004"/>
    </source>
</evidence>
<dbReference type="GO" id="GO:0009061">
    <property type="term" value="P:anaerobic respiration"/>
    <property type="evidence" value="ECO:0007669"/>
    <property type="project" value="TreeGrafter"/>
</dbReference>
<dbReference type="InterPro" id="IPR011577">
    <property type="entry name" value="Cyt_b561_bac/Ni-Hgenase"/>
</dbReference>
<accession>A0A4R2L9V8</accession>
<keyword evidence="17" id="KW-1185">Reference proteome</keyword>
<evidence type="ECO:0000256" key="2">
    <source>
        <dbReference type="ARBA" id="ARBA00004651"/>
    </source>
</evidence>
<feature type="transmembrane region" description="Helical" evidence="14">
    <location>
        <begin position="214"/>
        <end position="231"/>
    </location>
</feature>
<sequence>MNTVAKREHPLVLLALCWGLAAGLVMGLDGGFGPARAETAAAPAGQGTAAAPAGEAQDAVPHPGWTRDADGKWVNPRARTWREVREGYGGYTAVVGTAGDDKGVLIQNGGENWRQLRNGPVAAVAGWGLLGVVGILAAYFALRGSVRLDHGRSGLTVPRWSAVSRFIHWYTAVLFVVLALTGLSLLFGRHLLIPLLGKSAFAAYAGFAKAFHNYLGPFFGVGVLALALAWGRANLFAPREDVAWIKAGGGLVGKGHPSAGRFNFGEKTWFWVVVLVGGAVVASGLVLDFPQFGQTRQTMQWAHLVHVVLAMAMLAFALGHIYIGSIGSEGSLQGMVTGRVDVNWAKQHHDLWYDEISAEPPPPPATGRTPPGRPQRV</sequence>
<comment type="cofactor">
    <cofactor evidence="1">
        <name>heme</name>
        <dbReference type="ChEBI" id="CHEBI:30413"/>
    </cofactor>
</comment>
<evidence type="ECO:0000256" key="5">
    <source>
        <dbReference type="ARBA" id="ARBA00022475"/>
    </source>
</evidence>